<evidence type="ECO:0000256" key="5">
    <source>
        <dbReference type="ARBA" id="ARBA00023136"/>
    </source>
</evidence>
<dbReference type="GO" id="GO:0015171">
    <property type="term" value="F:amino acid transmembrane transporter activity"/>
    <property type="evidence" value="ECO:0007669"/>
    <property type="project" value="TreeGrafter"/>
</dbReference>
<dbReference type="OrthoDB" id="5638726at2"/>
<comment type="subcellular location">
    <subcellularLocation>
        <location evidence="1">Cell membrane</location>
        <topology evidence="1">Multi-pass membrane protein</topology>
    </subcellularLocation>
</comment>
<dbReference type="Proteomes" id="UP000298468">
    <property type="component" value="Unassembled WGS sequence"/>
</dbReference>
<feature type="transmembrane region" description="Helical" evidence="6">
    <location>
        <begin position="70"/>
        <end position="93"/>
    </location>
</feature>
<protein>
    <submittedName>
        <fullName evidence="7">Amino acid transporter</fullName>
    </submittedName>
</protein>
<evidence type="ECO:0000256" key="2">
    <source>
        <dbReference type="ARBA" id="ARBA00022475"/>
    </source>
</evidence>
<dbReference type="InterPro" id="IPR001123">
    <property type="entry name" value="LeuE-type"/>
</dbReference>
<keyword evidence="4 6" id="KW-1133">Transmembrane helix</keyword>
<dbReference type="PANTHER" id="PTHR30086">
    <property type="entry name" value="ARGININE EXPORTER PROTEIN ARGO"/>
    <property type="match status" value="1"/>
</dbReference>
<dbReference type="AlphaFoldDB" id="A0A4R9BQX6"/>
<dbReference type="EMBL" id="SOHM01000030">
    <property type="protein sequence ID" value="TFD88099.1"/>
    <property type="molecule type" value="Genomic_DNA"/>
</dbReference>
<dbReference type="GO" id="GO:0005886">
    <property type="term" value="C:plasma membrane"/>
    <property type="evidence" value="ECO:0007669"/>
    <property type="project" value="UniProtKB-SubCell"/>
</dbReference>
<feature type="transmembrane region" description="Helical" evidence="6">
    <location>
        <begin position="6"/>
        <end position="30"/>
    </location>
</feature>
<comment type="caution">
    <text evidence="7">The sequence shown here is derived from an EMBL/GenBank/DDBJ whole genome shotgun (WGS) entry which is preliminary data.</text>
</comment>
<feature type="transmembrane region" description="Helical" evidence="6">
    <location>
        <begin position="153"/>
        <end position="177"/>
    </location>
</feature>
<gene>
    <name evidence="7" type="ORF">E3T61_13425</name>
</gene>
<proteinExistence type="predicted"/>
<keyword evidence="5 6" id="KW-0472">Membrane</keyword>
<evidence type="ECO:0000256" key="1">
    <source>
        <dbReference type="ARBA" id="ARBA00004651"/>
    </source>
</evidence>
<feature type="transmembrane region" description="Helical" evidence="6">
    <location>
        <begin position="42"/>
        <end position="64"/>
    </location>
</feature>
<reference evidence="7 8" key="1">
    <citation type="submission" date="2019-03" db="EMBL/GenBank/DDBJ databases">
        <title>Genomics of glacier-inhabiting Cryobacterium strains.</title>
        <authorList>
            <person name="Liu Q."/>
            <person name="Xin Y.-H."/>
        </authorList>
    </citation>
    <scope>NUCLEOTIDE SEQUENCE [LARGE SCALE GENOMIC DNA]</scope>
    <source>
        <strain evidence="7 8">Sr59</strain>
    </source>
</reference>
<evidence type="ECO:0000256" key="3">
    <source>
        <dbReference type="ARBA" id="ARBA00022692"/>
    </source>
</evidence>
<evidence type="ECO:0000256" key="6">
    <source>
        <dbReference type="SAM" id="Phobius"/>
    </source>
</evidence>
<dbReference type="PANTHER" id="PTHR30086:SF20">
    <property type="entry name" value="ARGININE EXPORTER PROTEIN ARGO-RELATED"/>
    <property type="match status" value="1"/>
</dbReference>
<accession>A0A4R9BQX6</accession>
<name>A0A4R9BQX6_9MICO</name>
<organism evidence="7 8">
    <name type="scientific">Cryobacterium lactosi</name>
    <dbReference type="NCBI Taxonomy" id="1259202"/>
    <lineage>
        <taxon>Bacteria</taxon>
        <taxon>Bacillati</taxon>
        <taxon>Actinomycetota</taxon>
        <taxon>Actinomycetes</taxon>
        <taxon>Micrococcales</taxon>
        <taxon>Microbacteriaceae</taxon>
        <taxon>Cryobacterium</taxon>
    </lineage>
</organism>
<dbReference type="RefSeq" id="WP_134641341.1">
    <property type="nucleotide sequence ID" value="NZ_SOHM01000030.1"/>
</dbReference>
<keyword evidence="8" id="KW-1185">Reference proteome</keyword>
<dbReference type="Pfam" id="PF01810">
    <property type="entry name" value="LysE"/>
    <property type="match status" value="1"/>
</dbReference>
<keyword evidence="3 6" id="KW-0812">Transmembrane</keyword>
<keyword evidence="2" id="KW-1003">Cell membrane</keyword>
<evidence type="ECO:0000313" key="7">
    <source>
        <dbReference type="EMBL" id="TFD88099.1"/>
    </source>
</evidence>
<sequence>MTPATTLLPALLGLATGLSLIIAIGAQNAFVLRLGIEGRTRVILPVVLICALSDAALILAGVLGMGALVAAAPVAMVVVRIVGAAFLVGYGLWAARRAIRPGALLVTGSPGGTGLGVAVGTVLALTWLNPHVYLDTVVLLGSVASQQDAAERWWWAGGAMTASLVWFAGLGFGARLLRPVFARPGAWRILDGIITVVMIALGARLAFDL</sequence>
<feature type="transmembrane region" description="Helical" evidence="6">
    <location>
        <begin position="189"/>
        <end position="207"/>
    </location>
</feature>
<evidence type="ECO:0000256" key="4">
    <source>
        <dbReference type="ARBA" id="ARBA00022989"/>
    </source>
</evidence>
<evidence type="ECO:0000313" key="8">
    <source>
        <dbReference type="Proteomes" id="UP000298468"/>
    </source>
</evidence>